<dbReference type="Gene3D" id="3.30.1050.10">
    <property type="entry name" value="SCP2 sterol-binding domain"/>
    <property type="match status" value="1"/>
</dbReference>
<dbReference type="Gene3D" id="1.25.40.880">
    <property type="entry name" value="Alkyl sulfatase, dimerisation domain"/>
    <property type="match status" value="1"/>
</dbReference>
<dbReference type="InterPro" id="IPR001279">
    <property type="entry name" value="Metallo-B-lactamas"/>
</dbReference>
<dbReference type="Gene3D" id="3.60.15.30">
    <property type="entry name" value="Metallo-beta-lactamase domain"/>
    <property type="match status" value="1"/>
</dbReference>
<dbReference type="Proteomes" id="UP000054466">
    <property type="component" value="Unassembled WGS sequence"/>
</dbReference>
<comment type="similarity">
    <text evidence="4">Belongs to the metallo-beta-lactamase superfamily. Type III sulfatase family.</text>
</comment>
<keyword evidence="1" id="KW-0479">Metal-binding</keyword>
<dbReference type="InterPro" id="IPR036866">
    <property type="entry name" value="RibonucZ/Hydroxyglut_hydro"/>
</dbReference>
<dbReference type="GeneID" id="27342614"/>
<dbReference type="InterPro" id="IPR044097">
    <property type="entry name" value="Bds1/SdsA1_MBL-fold"/>
</dbReference>
<dbReference type="Pfam" id="PF00753">
    <property type="entry name" value="Lactamase_B"/>
    <property type="match status" value="1"/>
</dbReference>
<keyword evidence="7" id="KW-1185">Reference proteome</keyword>
<dbReference type="InterPro" id="IPR029229">
    <property type="entry name" value="Alkyl_sulf_C"/>
</dbReference>
<dbReference type="InterPro" id="IPR029228">
    <property type="entry name" value="Alkyl_sulf_dimr"/>
</dbReference>
<dbReference type="SMART" id="SM00849">
    <property type="entry name" value="Lactamase_B"/>
    <property type="match status" value="1"/>
</dbReference>
<dbReference type="SUPFAM" id="SSF55718">
    <property type="entry name" value="SCP-like"/>
    <property type="match status" value="1"/>
</dbReference>
<dbReference type="SUPFAM" id="SSF56281">
    <property type="entry name" value="Metallo-hydrolase/oxidoreductase"/>
    <property type="match status" value="1"/>
</dbReference>
<accession>A0A0D2B2C4</accession>
<dbReference type="FunFam" id="3.60.15.30:FF:000001">
    <property type="entry name" value="Alkyl/aryl-sulfatase BDS1"/>
    <property type="match status" value="1"/>
</dbReference>
<dbReference type="GO" id="GO:0018741">
    <property type="term" value="F:linear primary-alkylsulfatase activity"/>
    <property type="evidence" value="ECO:0007669"/>
    <property type="project" value="InterPro"/>
</dbReference>
<protein>
    <recommendedName>
        <fullName evidence="5">Metallo-beta-lactamase domain-containing protein</fullName>
    </recommendedName>
</protein>
<name>A0A0D2B2C4_9EURO</name>
<dbReference type="GO" id="GO:0046872">
    <property type="term" value="F:metal ion binding"/>
    <property type="evidence" value="ECO:0007669"/>
    <property type="project" value="UniProtKB-KW"/>
</dbReference>
<dbReference type="GO" id="GO:0046983">
    <property type="term" value="F:protein dimerization activity"/>
    <property type="evidence" value="ECO:0007669"/>
    <property type="project" value="InterPro"/>
</dbReference>
<dbReference type="VEuPathDB" id="FungiDB:PV07_03420"/>
<evidence type="ECO:0000259" key="5">
    <source>
        <dbReference type="SMART" id="SM00849"/>
    </source>
</evidence>
<evidence type="ECO:0000256" key="3">
    <source>
        <dbReference type="ARBA" id="ARBA00022833"/>
    </source>
</evidence>
<gene>
    <name evidence="6" type="ORF">PV07_03420</name>
</gene>
<reference evidence="6 7" key="1">
    <citation type="submission" date="2015-01" db="EMBL/GenBank/DDBJ databases">
        <title>The Genome Sequence of Cladophialophora immunda CBS83496.</title>
        <authorList>
            <consortium name="The Broad Institute Genomics Platform"/>
            <person name="Cuomo C."/>
            <person name="de Hoog S."/>
            <person name="Gorbushina A."/>
            <person name="Stielow B."/>
            <person name="Teixiera M."/>
            <person name="Abouelleil A."/>
            <person name="Chapman S.B."/>
            <person name="Priest M."/>
            <person name="Young S.K."/>
            <person name="Wortman J."/>
            <person name="Nusbaum C."/>
            <person name="Birren B."/>
        </authorList>
    </citation>
    <scope>NUCLEOTIDE SEQUENCE [LARGE SCALE GENOMIC DNA]</scope>
    <source>
        <strain evidence="6 7">CBS 83496</strain>
    </source>
</reference>
<evidence type="ECO:0000256" key="4">
    <source>
        <dbReference type="ARBA" id="ARBA00033751"/>
    </source>
</evidence>
<keyword evidence="3" id="KW-0862">Zinc</keyword>
<dbReference type="PANTHER" id="PTHR43223:SF1">
    <property type="entry name" value="ALKYL_ARYL-SULFATASE BDS1"/>
    <property type="match status" value="1"/>
</dbReference>
<dbReference type="RefSeq" id="XP_016252043.1">
    <property type="nucleotide sequence ID" value="XM_016390141.1"/>
</dbReference>
<evidence type="ECO:0000256" key="2">
    <source>
        <dbReference type="ARBA" id="ARBA00022801"/>
    </source>
</evidence>
<sequence length="651" mass="71845">MTVPTLGGPSFADRQDYDDASRGFIAALSPCIITAQDGRVVWNNDQYRFLEEECPPTAEPRLWRQGQLCLKQGLFRVTDGIYQVRGFDISNLTLVEGEKGVIAIDPLVSCECASAALAFYREHRGPRPITGLVFSHSHADHFGGAQGILDSATTEGLAATTASPSHIPIIAPEGFLEEAISENVYVGPGMMRRAGYMYGRHLEPGPEGFIGCGLGIAGSWGTRSLIPPNVSITRTGEELVVDGVRIIFQLVPETEAPSEMNFYFPDCRALLIAECATHCMHNIITLRGALVRDSKAWSAYLDETMVLYCQDVDVLLASHHWPTWGRSNVITLISEQRDFYAYLHDQTIRMMNDGLTGIEIAEKLTLPPRLQQAWHLQGYYGSISHNVKGIYQRYLGWFDGNPAHLWQHPPAEEGQRYIRCMGGADEVVATARIFAQEGDLRFSATLLSHVIAAEPEHAEARAALASVYKRLAYATENATWRNFYLTGAQDMEQGARPERAIEYFIPTLPVDQWLTSLAVLIDGPRAGQESAPIIIEICVPSEQQRWRLTLSNGALTHRRQPTEHKTFVGDPAGLTMTLDKEDLLRMLNGRVEEVLQDGKKWTGDLHLFVKLLALTSTTQRSSTVASVPTHGAESNGLGSYGAEVHGVGSKL</sequence>
<dbReference type="Pfam" id="PF14863">
    <property type="entry name" value="Alkyl_sulf_dimr"/>
    <property type="match status" value="1"/>
</dbReference>
<dbReference type="OrthoDB" id="449487at2759"/>
<dbReference type="EMBL" id="KN847041">
    <property type="protein sequence ID" value="KIW31827.1"/>
    <property type="molecule type" value="Genomic_DNA"/>
</dbReference>
<dbReference type="HOGENOM" id="CLU_014655_1_1_1"/>
<dbReference type="InterPro" id="IPR038536">
    <property type="entry name" value="Alkyl/aryl-sulf_dimr_sf"/>
</dbReference>
<proteinExistence type="inferred from homology"/>
<dbReference type="InterPro" id="IPR036527">
    <property type="entry name" value="SCP2_sterol-bd_dom_sf"/>
</dbReference>
<dbReference type="Pfam" id="PF14864">
    <property type="entry name" value="Alkyl_sulf_C"/>
    <property type="match status" value="1"/>
</dbReference>
<dbReference type="InterPro" id="IPR052195">
    <property type="entry name" value="Bact_Alkyl/Aryl-Sulfatase"/>
</dbReference>
<organism evidence="6 7">
    <name type="scientific">Cladophialophora immunda</name>
    <dbReference type="NCBI Taxonomy" id="569365"/>
    <lineage>
        <taxon>Eukaryota</taxon>
        <taxon>Fungi</taxon>
        <taxon>Dikarya</taxon>
        <taxon>Ascomycota</taxon>
        <taxon>Pezizomycotina</taxon>
        <taxon>Eurotiomycetes</taxon>
        <taxon>Chaetothyriomycetidae</taxon>
        <taxon>Chaetothyriales</taxon>
        <taxon>Herpotrichiellaceae</taxon>
        <taxon>Cladophialophora</taxon>
    </lineage>
</organism>
<evidence type="ECO:0000256" key="1">
    <source>
        <dbReference type="ARBA" id="ARBA00022723"/>
    </source>
</evidence>
<evidence type="ECO:0000313" key="6">
    <source>
        <dbReference type="EMBL" id="KIW31827.1"/>
    </source>
</evidence>
<dbReference type="CDD" id="cd07710">
    <property type="entry name" value="arylsulfatase_Sdsa1-like_MBL-fold"/>
    <property type="match status" value="1"/>
</dbReference>
<feature type="domain" description="Metallo-beta-lactamase" evidence="5">
    <location>
        <begin position="89"/>
        <end position="319"/>
    </location>
</feature>
<evidence type="ECO:0000313" key="7">
    <source>
        <dbReference type="Proteomes" id="UP000054466"/>
    </source>
</evidence>
<dbReference type="GO" id="GO:0018909">
    <property type="term" value="P:dodecyl sulfate metabolic process"/>
    <property type="evidence" value="ECO:0007669"/>
    <property type="project" value="InterPro"/>
</dbReference>
<dbReference type="AlphaFoldDB" id="A0A0D2B2C4"/>
<dbReference type="PANTHER" id="PTHR43223">
    <property type="entry name" value="ALKYL/ARYL-SULFATASE"/>
    <property type="match status" value="1"/>
</dbReference>
<keyword evidence="2" id="KW-0378">Hydrolase</keyword>